<evidence type="ECO:0000313" key="5">
    <source>
        <dbReference type="Proteomes" id="UP000196534"/>
    </source>
</evidence>
<accession>A0A0M4T9S3</accession>
<protein>
    <submittedName>
        <fullName evidence="2">Uncharacterized protein</fullName>
    </submittedName>
</protein>
<reference evidence="4" key="1">
    <citation type="submission" date="2015-08" db="EMBL/GenBank/DDBJ databases">
        <title>Comparative genomics of the Campylobacter concisus group.</title>
        <authorList>
            <person name="Miller W.G."/>
            <person name="Yee E."/>
            <person name="Chapman M.H."/>
            <person name="Huynh S."/>
            <person name="Bono J.L."/>
            <person name="On S.L.W."/>
            <person name="St Leger J."/>
            <person name="Foster G."/>
            <person name="Parker C.T."/>
        </authorList>
    </citation>
    <scope>NUCLEOTIDE SEQUENCE [LARGE SCALE GENOMIC DNA]</scope>
    <source>
        <strain evidence="4">ATCC 33237</strain>
    </source>
</reference>
<evidence type="ECO:0000313" key="4">
    <source>
        <dbReference type="Proteomes" id="UP000066049"/>
    </source>
</evidence>
<gene>
    <name evidence="3" type="ORF">B9N61_09550</name>
    <name evidence="2" type="ORF">CCON33237_0044</name>
</gene>
<dbReference type="EMBL" id="CP012541">
    <property type="protein sequence ID" value="ALF46774.1"/>
    <property type="molecule type" value="Genomic_DNA"/>
</dbReference>
<dbReference type="RefSeq" id="WP_034901826.1">
    <property type="nucleotide sequence ID" value="NZ_CP049264.1"/>
</dbReference>
<dbReference type="PATRIC" id="fig|199.248.peg.47"/>
<keyword evidence="1" id="KW-1133">Transmembrane helix</keyword>
<evidence type="ECO:0000256" key="1">
    <source>
        <dbReference type="SAM" id="Phobius"/>
    </source>
</evidence>
<dbReference type="Proteomes" id="UP000196534">
    <property type="component" value="Unassembled WGS sequence"/>
</dbReference>
<keyword evidence="1" id="KW-0472">Membrane</keyword>
<dbReference type="AlphaFoldDB" id="A0A0M4T9S3"/>
<organism evidence="2 4">
    <name type="scientific">Campylobacter concisus</name>
    <dbReference type="NCBI Taxonomy" id="199"/>
    <lineage>
        <taxon>Bacteria</taxon>
        <taxon>Pseudomonadati</taxon>
        <taxon>Campylobacterota</taxon>
        <taxon>Epsilonproteobacteria</taxon>
        <taxon>Campylobacterales</taxon>
        <taxon>Campylobacteraceae</taxon>
        <taxon>Campylobacter</taxon>
    </lineage>
</organism>
<evidence type="ECO:0000313" key="3">
    <source>
        <dbReference type="EMBL" id="OUT16307.1"/>
    </source>
</evidence>
<feature type="transmembrane region" description="Helical" evidence="1">
    <location>
        <begin position="16"/>
        <end position="39"/>
    </location>
</feature>
<reference evidence="2" key="2">
    <citation type="submission" date="2016-07" db="EMBL/GenBank/DDBJ databases">
        <title>Comparative genomics of the Campylobacter concisus group.</title>
        <authorList>
            <person name="Miller W.G."/>
            <person name="Yee E."/>
            <person name="Chapman M.H."/>
            <person name="Huynh S."/>
            <person name="Bono J.L."/>
            <person name="On S.L.W."/>
            <person name="StLeger J."/>
            <person name="Foster G."/>
            <person name="Parker C.T."/>
        </authorList>
    </citation>
    <scope>NUCLEOTIDE SEQUENCE</scope>
    <source>
        <strain evidence="2">ATCC 33237</strain>
    </source>
</reference>
<evidence type="ECO:0000313" key="2">
    <source>
        <dbReference type="EMBL" id="ALF46774.1"/>
    </source>
</evidence>
<dbReference type="KEGG" id="ccoc:CCON33237_0044"/>
<reference evidence="3 5" key="3">
    <citation type="submission" date="2017-04" db="EMBL/GenBank/DDBJ databases">
        <title>Complete genome of Campylobacter concisus ATCC 33237T and draft genomes for an additional eight well characterized C. concisus strains.</title>
        <authorList>
            <person name="Cornelius A.J."/>
            <person name="Miller W.G."/>
            <person name="Lastovica A.J."/>
            <person name="On S.L."/>
            <person name="French N.P."/>
            <person name="Vandenberg O."/>
            <person name="Biggs P.J."/>
        </authorList>
    </citation>
    <scope>NUCLEOTIDE SEQUENCE [LARGE SCALE GENOMIC DNA]</scope>
    <source>
        <strain evidence="3 5">Lasto205.94</strain>
    </source>
</reference>
<feature type="transmembrane region" description="Helical" evidence="1">
    <location>
        <begin position="45"/>
        <end position="63"/>
    </location>
</feature>
<dbReference type="Proteomes" id="UP000066049">
    <property type="component" value="Chromosome"/>
</dbReference>
<sequence>MIGWLFTNISTGEHSYLYGWLLSSNLFWYALAISALPSLWGKFKFSAVTTAGFIVGIVAGIIVEKYKK</sequence>
<proteinExistence type="predicted"/>
<keyword evidence="1" id="KW-0812">Transmembrane</keyword>
<name>A0A0M4T9S3_9BACT</name>
<dbReference type="EMBL" id="NDYR01000023">
    <property type="protein sequence ID" value="OUT16307.1"/>
    <property type="molecule type" value="Genomic_DNA"/>
</dbReference>